<dbReference type="GO" id="GO:0006367">
    <property type="term" value="P:transcription initiation at RNA polymerase II promoter"/>
    <property type="evidence" value="ECO:0007669"/>
    <property type="project" value="InterPro"/>
</dbReference>
<evidence type="ECO:0000256" key="7">
    <source>
        <dbReference type="ARBA" id="ARBA00025232"/>
    </source>
</evidence>
<dbReference type="EMBL" id="JH431094">
    <property type="status" value="NOT_ANNOTATED_CDS"/>
    <property type="molecule type" value="Genomic_DNA"/>
</dbReference>
<keyword evidence="3 8" id="KW-0805">Transcription regulation</keyword>
<dbReference type="GO" id="GO:0001096">
    <property type="term" value="F:TFIIF-class transcription factor complex binding"/>
    <property type="evidence" value="ECO:0007669"/>
    <property type="project" value="TreeGrafter"/>
</dbReference>
<evidence type="ECO:0000256" key="6">
    <source>
        <dbReference type="ARBA" id="ARBA00023242"/>
    </source>
</evidence>
<dbReference type="SUPFAM" id="SSF50916">
    <property type="entry name" value="Rap30/74 interaction domains"/>
    <property type="match status" value="1"/>
</dbReference>
<organism evidence="10 11">
    <name type="scientific">Strigamia maritima</name>
    <name type="common">European centipede</name>
    <name type="synonym">Geophilus maritimus</name>
    <dbReference type="NCBI Taxonomy" id="126957"/>
    <lineage>
        <taxon>Eukaryota</taxon>
        <taxon>Metazoa</taxon>
        <taxon>Ecdysozoa</taxon>
        <taxon>Arthropoda</taxon>
        <taxon>Myriapoda</taxon>
        <taxon>Chilopoda</taxon>
        <taxon>Pleurostigmophora</taxon>
        <taxon>Geophilomorpha</taxon>
        <taxon>Linotaeniidae</taxon>
        <taxon>Strigamia</taxon>
    </lineage>
</organism>
<dbReference type="InterPro" id="IPR036388">
    <property type="entry name" value="WH-like_DNA-bd_sf"/>
</dbReference>
<reference evidence="11" key="1">
    <citation type="submission" date="2011-05" db="EMBL/GenBank/DDBJ databases">
        <authorList>
            <person name="Richards S.R."/>
            <person name="Qu J."/>
            <person name="Jiang H."/>
            <person name="Jhangiani S.N."/>
            <person name="Agravi P."/>
            <person name="Goodspeed R."/>
            <person name="Gross S."/>
            <person name="Mandapat C."/>
            <person name="Jackson L."/>
            <person name="Mathew T."/>
            <person name="Pu L."/>
            <person name="Thornton R."/>
            <person name="Saada N."/>
            <person name="Wilczek-Boney K.B."/>
            <person name="Lee S."/>
            <person name="Kovar C."/>
            <person name="Wu Y."/>
            <person name="Scherer S.E."/>
            <person name="Worley K.C."/>
            <person name="Muzny D.M."/>
            <person name="Gibbs R."/>
        </authorList>
    </citation>
    <scope>NUCLEOTIDE SEQUENCE</scope>
    <source>
        <strain evidence="11">Brora</strain>
    </source>
</reference>
<dbReference type="AlphaFoldDB" id="T1IMU2"/>
<sequence>MMKFQPFSNIDVSKWSNVEMKRENNASSSDKLNSAQNMPKFGAGSEFRREQREEARRKKFGIARKEYNPAAQPWILKADGEAGKQFRGVKEGGIGDSCDYFVFVQAADNSFNAYPVDDWYNFKPVPNYKALDAEQAEAAFEKRNSVLNYFQVMGKKMKKDEHEDEEEDKGEFRIGDEDETENAGEDKSGSDGDDEDGGLEFISSSESDDEGVGEDAGFSVKGVEDEDAIRKMENSDSDEEEKSEEKNIVALSTEAEPTAVKGSESSVSSSSTSDSDDFENESTFNSALFVSETKRDFSSGNNSPNKKVIKRKRVSSGQKSADAMSPSKKMKGRNNVSSLGSLPSLQPEVDSVEDMVRRYLMRKPMTTTELLKKLRITNLPREQLVKTVAQVLKQIKPEQQTIQGKMFLSLKQN</sequence>
<comment type="function">
    <text evidence="7 8">TFIIF is a general transcription initiation factor that binds to RNA polymerase II and helps to recruit it to the initiation complex in collaboration with TFIIB. It promotes transcription elongation.</text>
</comment>
<dbReference type="PANTHER" id="PTHR13011:SF0">
    <property type="entry name" value="GENERAL TRANSCRIPTION FACTOR IIF SUBUNIT 1"/>
    <property type="match status" value="1"/>
</dbReference>
<keyword evidence="11" id="KW-1185">Reference proteome</keyword>
<dbReference type="STRING" id="126957.T1IMU2"/>
<dbReference type="GO" id="GO:0032968">
    <property type="term" value="P:positive regulation of transcription elongation by RNA polymerase II"/>
    <property type="evidence" value="ECO:0007669"/>
    <property type="project" value="InterPro"/>
</dbReference>
<reference evidence="10" key="2">
    <citation type="submission" date="2015-02" db="UniProtKB">
        <authorList>
            <consortium name="EnsemblMetazoa"/>
        </authorList>
    </citation>
    <scope>IDENTIFICATION</scope>
</reference>
<name>T1IMU2_STRMM</name>
<dbReference type="PANTHER" id="PTHR13011">
    <property type="entry name" value="TFIIF-ALPHA"/>
    <property type="match status" value="1"/>
</dbReference>
<accession>T1IMU2</accession>
<keyword evidence="5 8" id="KW-0804">Transcription</keyword>
<dbReference type="OMA" id="MRFNDNL"/>
<dbReference type="GO" id="GO:0016251">
    <property type="term" value="F:RNA polymerase II general transcription initiation factor activity"/>
    <property type="evidence" value="ECO:0007669"/>
    <property type="project" value="TreeGrafter"/>
</dbReference>
<evidence type="ECO:0000256" key="8">
    <source>
        <dbReference type="RuleBase" id="RU366044"/>
    </source>
</evidence>
<dbReference type="InterPro" id="IPR008851">
    <property type="entry name" value="TFIIF-alpha"/>
</dbReference>
<dbReference type="HOGENOM" id="CLU_027572_2_0_1"/>
<dbReference type="Pfam" id="PF05793">
    <property type="entry name" value="TFIIF_alpha"/>
    <property type="match status" value="1"/>
</dbReference>
<protein>
    <recommendedName>
        <fullName evidence="8">Transcription initiation factor IIF subunit alpha</fullName>
    </recommendedName>
</protein>
<dbReference type="PhylomeDB" id="T1IMU2"/>
<feature type="region of interest" description="Disordered" evidence="9">
    <location>
        <begin position="156"/>
        <end position="345"/>
    </location>
</feature>
<evidence type="ECO:0000256" key="1">
    <source>
        <dbReference type="ARBA" id="ARBA00004123"/>
    </source>
</evidence>
<evidence type="ECO:0000256" key="3">
    <source>
        <dbReference type="ARBA" id="ARBA00023015"/>
    </source>
</evidence>
<evidence type="ECO:0000256" key="5">
    <source>
        <dbReference type="ARBA" id="ARBA00023163"/>
    </source>
</evidence>
<evidence type="ECO:0000256" key="2">
    <source>
        <dbReference type="ARBA" id="ARBA00005249"/>
    </source>
</evidence>
<feature type="region of interest" description="Disordered" evidence="9">
    <location>
        <begin position="21"/>
        <end position="56"/>
    </location>
</feature>
<dbReference type="InterPro" id="IPR011039">
    <property type="entry name" value="TFIIF_interaction"/>
</dbReference>
<feature type="compositionally biased region" description="Basic and acidic residues" evidence="9">
    <location>
        <begin position="46"/>
        <end position="56"/>
    </location>
</feature>
<dbReference type="SUPFAM" id="SSF46785">
    <property type="entry name" value="Winged helix' DNA-binding domain"/>
    <property type="match status" value="1"/>
</dbReference>
<dbReference type="Proteomes" id="UP000014500">
    <property type="component" value="Unassembled WGS sequence"/>
</dbReference>
<comment type="subcellular location">
    <subcellularLocation>
        <location evidence="1 8">Nucleus</location>
    </subcellularLocation>
</comment>
<dbReference type="EnsemblMetazoa" id="SMAR002307-RA">
    <property type="protein sequence ID" value="SMAR002307-PA"/>
    <property type="gene ID" value="SMAR002307"/>
</dbReference>
<evidence type="ECO:0000313" key="10">
    <source>
        <dbReference type="EnsemblMetazoa" id="SMAR002307-PA"/>
    </source>
</evidence>
<comment type="similarity">
    <text evidence="2 8">Belongs to the TFIIF alpha subunit family.</text>
</comment>
<keyword evidence="6 8" id="KW-0539">Nucleus</keyword>
<dbReference type="GO" id="GO:0003677">
    <property type="term" value="F:DNA binding"/>
    <property type="evidence" value="ECO:0007669"/>
    <property type="project" value="UniProtKB-KW"/>
</dbReference>
<evidence type="ECO:0000256" key="4">
    <source>
        <dbReference type="ARBA" id="ARBA00023125"/>
    </source>
</evidence>
<dbReference type="GO" id="GO:0005674">
    <property type="term" value="C:transcription factor TFIIF complex"/>
    <property type="evidence" value="ECO:0007669"/>
    <property type="project" value="TreeGrafter"/>
</dbReference>
<evidence type="ECO:0000313" key="11">
    <source>
        <dbReference type="Proteomes" id="UP000014500"/>
    </source>
</evidence>
<proteinExistence type="inferred from homology"/>
<dbReference type="Gene3D" id="1.10.10.10">
    <property type="entry name" value="Winged helix-like DNA-binding domain superfamily/Winged helix DNA-binding domain"/>
    <property type="match status" value="1"/>
</dbReference>
<dbReference type="eggNOG" id="KOG2393">
    <property type="taxonomic scope" value="Eukaryota"/>
</dbReference>
<feature type="compositionally biased region" description="Polar residues" evidence="9">
    <location>
        <begin position="25"/>
        <end position="37"/>
    </location>
</feature>
<feature type="compositionally biased region" description="Polar residues" evidence="9">
    <location>
        <begin position="334"/>
        <end position="344"/>
    </location>
</feature>
<dbReference type="InterPro" id="IPR036390">
    <property type="entry name" value="WH_DNA-bd_sf"/>
</dbReference>
<keyword evidence="4 8" id="KW-0238">DNA-binding</keyword>
<evidence type="ECO:0000256" key="9">
    <source>
        <dbReference type="SAM" id="MobiDB-lite"/>
    </source>
</evidence>
<feature type="compositionally biased region" description="Low complexity" evidence="9">
    <location>
        <begin position="263"/>
        <end position="273"/>
    </location>
</feature>